<accession>A0A833L2J7</accession>
<comment type="caution">
    <text evidence="2">The sequence shown here is derived from an EMBL/GenBank/DDBJ whole genome shotgun (WGS) entry which is preliminary data.</text>
</comment>
<organism evidence="2 3">
    <name type="scientific">Candidatus Saganbacteria bacterium</name>
    <dbReference type="NCBI Taxonomy" id="2575572"/>
    <lineage>
        <taxon>Bacteria</taxon>
        <taxon>Bacillati</taxon>
        <taxon>Saganbacteria</taxon>
    </lineage>
</organism>
<evidence type="ECO:0000313" key="2">
    <source>
        <dbReference type="EMBL" id="KAF0135199.1"/>
    </source>
</evidence>
<dbReference type="Proteomes" id="UP000488506">
    <property type="component" value="Unassembled WGS sequence"/>
</dbReference>
<dbReference type="InterPro" id="IPR029044">
    <property type="entry name" value="Nucleotide-diphossugar_trans"/>
</dbReference>
<dbReference type="PANTHER" id="PTHR22916:SF3">
    <property type="entry name" value="UDP-GLCNAC:BETAGAL BETA-1,3-N-ACETYLGLUCOSAMINYLTRANSFERASE-LIKE PROTEIN 1"/>
    <property type="match status" value="1"/>
</dbReference>
<keyword evidence="2" id="KW-0808">Transferase</keyword>
<reference evidence="2 3" key="1">
    <citation type="submission" date="2019-12" db="EMBL/GenBank/DDBJ databases">
        <authorList>
            <person name="Wolfe R."/>
            <person name="Danczak R."/>
            <person name="Wilkins M."/>
        </authorList>
    </citation>
    <scope>NUCLEOTIDE SEQUENCE [LARGE SCALE GENOMIC DNA]</scope>
    <source>
        <strain evidence="2">X2_MaxBin.013</strain>
    </source>
</reference>
<dbReference type="GO" id="GO:0016758">
    <property type="term" value="F:hexosyltransferase activity"/>
    <property type="evidence" value="ECO:0007669"/>
    <property type="project" value="UniProtKB-ARBA"/>
</dbReference>
<evidence type="ECO:0000313" key="3">
    <source>
        <dbReference type="Proteomes" id="UP000488506"/>
    </source>
</evidence>
<dbReference type="EMBL" id="WPAF01000001">
    <property type="protein sequence ID" value="KAF0135199.1"/>
    <property type="molecule type" value="Genomic_DNA"/>
</dbReference>
<dbReference type="PANTHER" id="PTHR22916">
    <property type="entry name" value="GLYCOSYLTRANSFERASE"/>
    <property type="match status" value="1"/>
</dbReference>
<protein>
    <submittedName>
        <fullName evidence="2">Family 2 glycosyl transferase</fullName>
    </submittedName>
</protein>
<dbReference type="AlphaFoldDB" id="A0A833L2J7"/>
<name>A0A833L2J7_UNCSA</name>
<sequence>METGIRRIHQRVGDLRRVFLKFSVITPLYNGARFIRKTLDSALAQTYRNFEIVLVNDESPDDVGSIVKDYIATHPEINFVYVEQKNKGLGGARNTAIRYSSGDIIAILDQDDIWYPEKLEKVAGTYADDPDASIVCHRQYIRQNGKIIGICADGSYEKDMHRKLLFSGNPLSTSATTFKKSVIEKVGYFSEDIKHLHFVEDYELWLRMARQGFKFVFLPDIMGEYIKHDFNYSSASYKSHELMCNSQIYVINLHYSKLANKQLIDSYLIRRRRAELFFVTAQRIFFQSKHLFVTLKYLFKMFMSDPFYLFFRLRIFLSKKAGFNAKK</sequence>
<proteinExistence type="predicted"/>
<dbReference type="Pfam" id="PF00535">
    <property type="entry name" value="Glycos_transf_2"/>
    <property type="match status" value="1"/>
</dbReference>
<dbReference type="Gene3D" id="3.90.550.10">
    <property type="entry name" value="Spore Coat Polysaccharide Biosynthesis Protein SpsA, Chain A"/>
    <property type="match status" value="1"/>
</dbReference>
<dbReference type="InterPro" id="IPR001173">
    <property type="entry name" value="Glyco_trans_2-like"/>
</dbReference>
<dbReference type="SUPFAM" id="SSF53448">
    <property type="entry name" value="Nucleotide-diphospho-sugar transferases"/>
    <property type="match status" value="1"/>
</dbReference>
<gene>
    <name evidence="2" type="ORF">FD145_25</name>
</gene>
<feature type="domain" description="Glycosyltransferase 2-like" evidence="1">
    <location>
        <begin position="23"/>
        <end position="184"/>
    </location>
</feature>
<evidence type="ECO:0000259" key="1">
    <source>
        <dbReference type="Pfam" id="PF00535"/>
    </source>
</evidence>